<feature type="region of interest" description="Disordered" evidence="1">
    <location>
        <begin position="72"/>
        <end position="95"/>
    </location>
</feature>
<keyword evidence="3" id="KW-1185">Reference proteome</keyword>
<reference evidence="2" key="1">
    <citation type="submission" date="2022-01" db="EMBL/GenBank/DDBJ databases">
        <title>Genome Sequence Resource for Two Populations of Ditylenchus destructor, the Migratory Endoparasitic Phytonematode.</title>
        <authorList>
            <person name="Zhang H."/>
            <person name="Lin R."/>
            <person name="Xie B."/>
        </authorList>
    </citation>
    <scope>NUCLEOTIDE SEQUENCE</scope>
    <source>
        <strain evidence="2">BazhouSP</strain>
    </source>
</reference>
<accession>A0AAD4N2C9</accession>
<proteinExistence type="predicted"/>
<evidence type="ECO:0000313" key="3">
    <source>
        <dbReference type="Proteomes" id="UP001201812"/>
    </source>
</evidence>
<dbReference type="EMBL" id="JAKKPZ010000025">
    <property type="protein sequence ID" value="KAI1710543.1"/>
    <property type="molecule type" value="Genomic_DNA"/>
</dbReference>
<evidence type="ECO:0000313" key="2">
    <source>
        <dbReference type="EMBL" id="KAI1710543.1"/>
    </source>
</evidence>
<gene>
    <name evidence="2" type="ORF">DdX_10602</name>
</gene>
<sequence length="95" mass="10278">MTRLISQGLGIIENSRYEFPILEENSQTDIEKKGGSLVAAGTKIGYNTIFVPSPQVNEYALSCSKVKGKPWNSPFKARGHPAESAEAVPQGILSK</sequence>
<organism evidence="2 3">
    <name type="scientific">Ditylenchus destructor</name>
    <dbReference type="NCBI Taxonomy" id="166010"/>
    <lineage>
        <taxon>Eukaryota</taxon>
        <taxon>Metazoa</taxon>
        <taxon>Ecdysozoa</taxon>
        <taxon>Nematoda</taxon>
        <taxon>Chromadorea</taxon>
        <taxon>Rhabditida</taxon>
        <taxon>Tylenchina</taxon>
        <taxon>Tylenchomorpha</taxon>
        <taxon>Sphaerularioidea</taxon>
        <taxon>Anguinidae</taxon>
        <taxon>Anguininae</taxon>
        <taxon>Ditylenchus</taxon>
    </lineage>
</organism>
<dbReference type="AlphaFoldDB" id="A0AAD4N2C9"/>
<evidence type="ECO:0000256" key="1">
    <source>
        <dbReference type="SAM" id="MobiDB-lite"/>
    </source>
</evidence>
<name>A0AAD4N2C9_9BILA</name>
<dbReference type="Proteomes" id="UP001201812">
    <property type="component" value="Unassembled WGS sequence"/>
</dbReference>
<protein>
    <submittedName>
        <fullName evidence="2">Uncharacterized protein</fullName>
    </submittedName>
</protein>
<comment type="caution">
    <text evidence="2">The sequence shown here is derived from an EMBL/GenBank/DDBJ whole genome shotgun (WGS) entry which is preliminary data.</text>
</comment>